<organism evidence="2 3">
    <name type="scientific">Pyricularia oryzae</name>
    <name type="common">Rice blast fungus</name>
    <name type="synonym">Magnaporthe oryzae</name>
    <dbReference type="NCBI Taxonomy" id="318829"/>
    <lineage>
        <taxon>Eukaryota</taxon>
        <taxon>Fungi</taxon>
        <taxon>Dikarya</taxon>
        <taxon>Ascomycota</taxon>
        <taxon>Pezizomycotina</taxon>
        <taxon>Sordariomycetes</taxon>
        <taxon>Sordariomycetidae</taxon>
        <taxon>Magnaporthales</taxon>
        <taxon>Pyriculariaceae</taxon>
        <taxon>Pyricularia</taxon>
    </lineage>
</organism>
<dbReference type="InterPro" id="IPR019021">
    <property type="entry name" value="Mms22"/>
</dbReference>
<dbReference type="Proteomes" id="UP000294847">
    <property type="component" value="Chromosome 4"/>
</dbReference>
<feature type="compositionally biased region" description="Polar residues" evidence="1">
    <location>
        <begin position="127"/>
        <end position="157"/>
    </location>
</feature>
<evidence type="ECO:0000313" key="3">
    <source>
        <dbReference type="Proteomes" id="UP000294847"/>
    </source>
</evidence>
<gene>
    <name evidence="2" type="ORF">PoMZ_07986</name>
</gene>
<feature type="compositionally biased region" description="Basic residues" evidence="1">
    <location>
        <begin position="297"/>
        <end position="311"/>
    </location>
</feature>
<dbReference type="EMBL" id="CP034207">
    <property type="protein sequence ID" value="QBZ61040.1"/>
    <property type="molecule type" value="Genomic_DNA"/>
</dbReference>
<feature type="compositionally biased region" description="Low complexity" evidence="1">
    <location>
        <begin position="77"/>
        <end position="86"/>
    </location>
</feature>
<sequence>MPNWKELGEVPDSDEDDLDGPSPPQSPIASLLPAPPPPIASPLTDIWSIPSSPARQLPEPYHQATPTSPILPLGAKTTTPLSCSSPLSPPPPDVTSSPIASPKPEPSRQTVQESLQITLPAHPVPSDTLTGARSQSPLDSESTSHLTSHSNNVSPSRQAAVRLERSLRPRKPIQEHPYLLEGAQYTRFMKAHGFKPLRVVTEQAETARRRTTNDSQDNDFFADDSQSIFGELQEHESQPPDSASIVEERDELALSPSPRASSQARAISSGQPSPGQDTAATSPAEDDLPSIDELLRQSRKTRGKNQSKRHVSASTSSSVKRRRVDESARKDSVTRSRFRPPLVVDLEASSLAGQEIRRRSHSPQVLNDANARGPTKLSVQTPLPATTHLENDVAPAVISISDDDAQAEGSDSPDSSSIDSDSDAMQKHVRRIRGVLPASWLRLDQLKAQKSRDGTSRRQSPPLSPKHLPRKGVALPKQRPQQPTSSNALFDFLPNDDNDDRDERINNDISLGRDHTLMSSPKTTKNPDLFLQLFLDDGDIPEEDAIDRMVIGTKRKRKDSSEPKNRLYRKHNSGLRNPRQQKITSLLDSASGGDGDILSKKVIKSGRSSKPKTARRSRTTKGHPTPPPMLSVLDVVESDAPQFLRIAARAARRAPNRGKTSPSRKQINLGSRPDNIDALSVLRDWKNGRIQPRVAHEPMEKAGTLSSKATSSRLALMQRSTNPHRASAHLKRAASLGDTKRRTKQTRLDMPVSSTTIPSAAPIVRGFPRLLKSSPGIGRSDILAARPAQLETTEVNRPGKFSFLARKRNLDASYRRNKSSLGPAAARLDRFINSPMDQDMMPRGNIAASIEPPTELQRPIARHPRLRKQTKARFVDITAPRFVHAADPLPPASDYALVQEDDVEELNDEKLRGLGPFGTHYTHHFEVFPLDASVYFHESTFIGMGRLGNLQDKKLMDKCCHVRPRISFQLGDKTLRWGPWDEITSSELGVLVDFVVDNIIQSEDTLSLEAVAASDFLLNFVETAVSFEKSTHMSSFMSRILDVLRSFIDRVEAALNGRARPGSSGLFRTLLQVLPRVLLVNFLSTRLCQQSSTLSDQGFQAQEALRRLAKFCCRILVSLGLGPVEETYADLQQLHCREHGIKPDRGEVILWAILMRILQVAQLPRGGFWDILGSVIITPELTGASDLKKLEYGWKHVFTLLPLTEFNDMGTLDAGSRLRSPLDGWAIPQALLKRTFHIYQKNPRQPPSFNDYCRSLMGRCHYLIDQWGWGKSTSMIGLVFDFFGSQNLSHLRNEEVYKSPAFLEQLSGKPDVSIHAEDRCFHIFVKIVAMVIRRLRASGLVRDIKNLVTRIVPNHSRQFLKEQTINQHELAALRNHHDLLCALFWAAPPNLRPGIHLIEKLVVPGSSHREAVLINLRAWSQLSRFVVSSNEGPSVLRTFISWQNNIFRQTLDQYLTAETDIQQQLLALSKDASNEIDRDMVGKMIEKNKSAAMDILYCSVQASLEVLKVAPSLTAATCSLNTKQLSQIFTKLDVSCAGFDWQTLLVALDIVGRYMDRIDDVLDYQDSCNSETAEEQNASDEAIQLVDDQIVEALFSVANQVLNLLETRISERIGSKESLCAEKAIVLSGRIASRLLQVGLTRLSRFFSPGKYGLFQRMPQDISLVRRRYLPLFTATLVRNATLDFKDLNTTLDEMWLLCLTGPRSTFEHVPNFGDCLRRHSATSVGGDAGFTSRTTIDYNSARDLFASAVSSQRRALREDQTSLQRGRKGDLAKALKAVMEQMKRDLATVKPNRTAHLKHVDFVREIISLVKSYGVDVCPVDPFFYRISADYSPSLEDPQLHLAGILAYGIRFQEGDTKAYSQLFYYLYNNCKVAFVNNKTGNELDILQRCMENIHIFDFMLSCMLPTVVRATLKIHETWPLLQLYSGALRQLLERSCLPREIQDSQVDAVVALLSTILLTIKTIKSEAGSGALSTKRLFFLVELMGVANSLQPTLVVWSMITDGSIRQDVTAVSTAFSSLCDSASDALTRLEREDSVVDKASSMASANVLLDGIREMNEEYITRLSTVVKANTESLSTHLCTDVKRSWIVTDRKVCVRAPGNTASQASASQGAQGLSCEPLDMEDLYKQLSSHVVLWKSRAISNAKDTRGRRFNTKKNKCA</sequence>
<feature type="compositionally biased region" description="Basic and acidic residues" evidence="1">
    <location>
        <begin position="323"/>
        <end position="334"/>
    </location>
</feature>
<accession>A0A4P7NGM3</accession>
<reference evidence="2 3" key="1">
    <citation type="journal article" date="2019" name="Mol. Biol. Evol.">
        <title>Blast fungal genomes show frequent chromosomal changes, gene gains and losses, and effector gene turnover.</title>
        <authorList>
            <person name="Gomez Luciano L.B."/>
            <person name="Jason Tsai I."/>
            <person name="Chuma I."/>
            <person name="Tosa Y."/>
            <person name="Chen Y.H."/>
            <person name="Li J.Y."/>
            <person name="Li M.Y."/>
            <person name="Jade Lu M.Y."/>
            <person name="Nakayashiki H."/>
            <person name="Li W.H."/>
        </authorList>
    </citation>
    <scope>NUCLEOTIDE SEQUENCE [LARGE SCALE GENOMIC DNA]</scope>
    <source>
        <strain evidence="2">MZ5-1-6</strain>
    </source>
</reference>
<dbReference type="Pfam" id="PF09462">
    <property type="entry name" value="Mus7"/>
    <property type="match status" value="1"/>
</dbReference>
<feature type="compositionally biased region" description="Polar residues" evidence="1">
    <location>
        <begin position="479"/>
        <end position="488"/>
    </location>
</feature>
<feature type="compositionally biased region" description="Polar residues" evidence="1">
    <location>
        <begin position="574"/>
        <end position="588"/>
    </location>
</feature>
<dbReference type="PANTHER" id="PTHR28122:SF1">
    <property type="entry name" value="E3 UBIQUITIN-PROTEIN LIGASE SUBSTRATE RECEPTOR MMS22"/>
    <property type="match status" value="1"/>
</dbReference>
<feature type="region of interest" description="Disordered" evidence="1">
    <location>
        <begin position="403"/>
        <end position="426"/>
    </location>
</feature>
<evidence type="ECO:0000256" key="1">
    <source>
        <dbReference type="SAM" id="MobiDB-lite"/>
    </source>
</evidence>
<feature type="region of interest" description="Disordered" evidence="1">
    <location>
        <begin position="446"/>
        <end position="507"/>
    </location>
</feature>
<feature type="region of interest" description="Disordered" evidence="1">
    <location>
        <begin position="202"/>
        <end position="334"/>
    </location>
</feature>
<feature type="region of interest" description="Disordered" evidence="1">
    <location>
        <begin position="354"/>
        <end position="390"/>
    </location>
</feature>
<proteinExistence type="predicted"/>
<dbReference type="GO" id="GO:0005634">
    <property type="term" value="C:nucleus"/>
    <property type="evidence" value="ECO:0007669"/>
    <property type="project" value="InterPro"/>
</dbReference>
<dbReference type="GO" id="GO:0035361">
    <property type="term" value="C:Cul8-RING ubiquitin ligase complex"/>
    <property type="evidence" value="ECO:0007669"/>
    <property type="project" value="TreeGrafter"/>
</dbReference>
<dbReference type="GO" id="GO:0031297">
    <property type="term" value="P:replication fork processing"/>
    <property type="evidence" value="ECO:0007669"/>
    <property type="project" value="InterPro"/>
</dbReference>
<feature type="compositionally biased region" description="Polar residues" evidence="1">
    <location>
        <begin position="270"/>
        <end position="281"/>
    </location>
</feature>
<feature type="compositionally biased region" description="Basic residues" evidence="1">
    <location>
        <begin position="601"/>
        <end position="621"/>
    </location>
</feature>
<feature type="region of interest" description="Disordered" evidence="1">
    <location>
        <begin position="650"/>
        <end position="672"/>
    </location>
</feature>
<feature type="region of interest" description="Disordered" evidence="1">
    <location>
        <begin position="553"/>
        <end position="630"/>
    </location>
</feature>
<feature type="compositionally biased region" description="Low complexity" evidence="1">
    <location>
        <begin position="410"/>
        <end position="419"/>
    </location>
</feature>
<feature type="region of interest" description="Disordered" evidence="1">
    <location>
        <begin position="1"/>
        <end position="179"/>
    </location>
</feature>
<feature type="compositionally biased region" description="Polar residues" evidence="1">
    <location>
        <begin position="107"/>
        <end position="117"/>
    </location>
</feature>
<protein>
    <submittedName>
        <fullName evidence="2">Uncharacterized protein</fullName>
    </submittedName>
</protein>
<feature type="region of interest" description="Disordered" evidence="1">
    <location>
        <begin position="719"/>
        <end position="753"/>
    </location>
</feature>
<evidence type="ECO:0000313" key="2">
    <source>
        <dbReference type="EMBL" id="QBZ61040.1"/>
    </source>
</evidence>
<feature type="compositionally biased region" description="Polar residues" evidence="1">
    <location>
        <begin position="658"/>
        <end position="669"/>
    </location>
</feature>
<feature type="compositionally biased region" description="Acidic residues" evidence="1">
    <location>
        <begin position="9"/>
        <end position="19"/>
    </location>
</feature>
<feature type="compositionally biased region" description="Low complexity" evidence="1">
    <location>
        <begin position="253"/>
        <end position="269"/>
    </location>
</feature>
<dbReference type="PANTHER" id="PTHR28122">
    <property type="entry name" value="E3 UBIQUITIN-PROTEIN LIGASE SUBSTRATE RECEPTOR MMS22"/>
    <property type="match status" value="1"/>
</dbReference>
<feature type="compositionally biased region" description="Basic and acidic residues" evidence="1">
    <location>
        <begin position="446"/>
        <end position="456"/>
    </location>
</feature>
<name>A0A4P7NGM3_PYROR</name>
<dbReference type="GO" id="GO:0000724">
    <property type="term" value="P:double-strand break repair via homologous recombination"/>
    <property type="evidence" value="ECO:0007669"/>
    <property type="project" value="TreeGrafter"/>
</dbReference>